<dbReference type="EMBL" id="CP007139">
    <property type="protein sequence ID" value="AIE87686.1"/>
    <property type="molecule type" value="Genomic_DNA"/>
</dbReference>
<gene>
    <name evidence="2" type="ORF">OP10G_4318</name>
</gene>
<sequence>MARADRPPVKKNGRKGLRFRRPFPPPLLLTLPVEIIASAASRKSCLSHLFQTVETATVYSYRMLSLAVLAALTLSPQELSNQSFLQGLPKPAAKELERRRDLIEKRHGSALKNVLEATEKFAADFSKQPRISESLSTLNREFGDLAKDEKLKPADRAKRLEDSAQRFAGVAGSALETHIFGNLQNLAKSLDVKTPLKRRPSGGFVSTSGSSADRPSLPPQTTLTSHGPYELSTSYERTYGASIARNQTLLLADPRGIFMANVGADSIVLGAGGRSATCILGHSFDIPAGYSRGEATVYLHGNAQMAVFAGLGGASAVTSIGTIVTDRGLVLGSTQRDVATYVAPFAYYVRGSEPLPTAQTIIFAAPPGGGPISVTFNIIAYTGAGSAIGSAYATADILGSVDRIEVRLQR</sequence>
<feature type="region of interest" description="Disordered" evidence="1">
    <location>
        <begin position="198"/>
        <end position="229"/>
    </location>
</feature>
<name>A0A068NW61_FIMGI</name>
<dbReference type="HOGENOM" id="CLU_670389_0_0_0"/>
<keyword evidence="3" id="KW-1185">Reference proteome</keyword>
<proteinExistence type="predicted"/>
<evidence type="ECO:0000313" key="3">
    <source>
        <dbReference type="Proteomes" id="UP000027982"/>
    </source>
</evidence>
<accession>A0A068NW61</accession>
<organism evidence="2 3">
    <name type="scientific">Fimbriimonas ginsengisoli Gsoil 348</name>
    <dbReference type="NCBI Taxonomy" id="661478"/>
    <lineage>
        <taxon>Bacteria</taxon>
        <taxon>Bacillati</taxon>
        <taxon>Armatimonadota</taxon>
        <taxon>Fimbriimonadia</taxon>
        <taxon>Fimbriimonadales</taxon>
        <taxon>Fimbriimonadaceae</taxon>
        <taxon>Fimbriimonas</taxon>
    </lineage>
</organism>
<reference evidence="2 3" key="1">
    <citation type="journal article" date="2014" name="PLoS ONE">
        <title>The first complete genome sequence of the class fimbriimonadia in the phylum armatimonadetes.</title>
        <authorList>
            <person name="Hu Z.Y."/>
            <person name="Wang Y.Z."/>
            <person name="Im W.T."/>
            <person name="Wang S.Y."/>
            <person name="Zhao G.P."/>
            <person name="Zheng H.J."/>
            <person name="Quan Z.X."/>
        </authorList>
    </citation>
    <scope>NUCLEOTIDE SEQUENCE [LARGE SCALE GENOMIC DNA]</scope>
    <source>
        <strain evidence="2">Gsoil 348</strain>
    </source>
</reference>
<evidence type="ECO:0000256" key="1">
    <source>
        <dbReference type="SAM" id="MobiDB-lite"/>
    </source>
</evidence>
<dbReference type="STRING" id="661478.OP10G_4318"/>
<protein>
    <submittedName>
        <fullName evidence="2">Uncharacterized protein</fullName>
    </submittedName>
</protein>
<dbReference type="Proteomes" id="UP000027982">
    <property type="component" value="Chromosome"/>
</dbReference>
<dbReference type="KEGG" id="fgi:OP10G_4318"/>
<feature type="compositionally biased region" description="Polar residues" evidence="1">
    <location>
        <begin position="204"/>
        <end position="229"/>
    </location>
</feature>
<evidence type="ECO:0000313" key="2">
    <source>
        <dbReference type="EMBL" id="AIE87686.1"/>
    </source>
</evidence>
<dbReference type="AlphaFoldDB" id="A0A068NW61"/>